<feature type="domain" description="PDZ" evidence="5">
    <location>
        <begin position="17"/>
        <end position="86"/>
    </location>
</feature>
<keyword evidence="3" id="KW-0677">Repeat</keyword>
<reference evidence="6" key="1">
    <citation type="submission" date="2025-08" db="UniProtKB">
        <authorList>
            <consortium name="Ensembl"/>
        </authorList>
    </citation>
    <scope>IDENTIFICATION</scope>
</reference>
<feature type="domain" description="PDZ" evidence="5">
    <location>
        <begin position="128"/>
        <end position="202"/>
    </location>
</feature>
<keyword evidence="7" id="KW-1185">Reference proteome</keyword>
<dbReference type="GO" id="GO:0045177">
    <property type="term" value="C:apical part of cell"/>
    <property type="evidence" value="ECO:0007669"/>
    <property type="project" value="TreeGrafter"/>
</dbReference>
<dbReference type="FunFam" id="2.30.42.10:FF:000070">
    <property type="entry name" value="Multiple PDZ domain protein"/>
    <property type="match status" value="1"/>
</dbReference>
<dbReference type="Ensembl" id="ENSLLTT00000013701.1">
    <property type="protein sequence ID" value="ENSLLTP00000013191.1"/>
    <property type="gene ID" value="ENSLLTG00000010079.1"/>
</dbReference>
<protein>
    <recommendedName>
        <fullName evidence="5">PDZ domain-containing protein</fullName>
    </recommendedName>
</protein>
<evidence type="ECO:0000313" key="6">
    <source>
        <dbReference type="Ensembl" id="ENSLLTP00000013191.1"/>
    </source>
</evidence>
<dbReference type="Pfam" id="PF00595">
    <property type="entry name" value="PDZ"/>
    <property type="match status" value="1"/>
</dbReference>
<name>A0A8C5S7D5_LATLA</name>
<dbReference type="GO" id="GO:0005923">
    <property type="term" value="C:bicellular tight junction"/>
    <property type="evidence" value="ECO:0007669"/>
    <property type="project" value="TreeGrafter"/>
</dbReference>
<dbReference type="PROSITE" id="PS50106">
    <property type="entry name" value="PDZ"/>
    <property type="match status" value="2"/>
</dbReference>
<reference evidence="6" key="2">
    <citation type="submission" date="2025-09" db="UniProtKB">
        <authorList>
            <consortium name="Ensembl"/>
        </authorList>
    </citation>
    <scope>IDENTIFICATION</scope>
</reference>
<dbReference type="GO" id="GO:0005737">
    <property type="term" value="C:cytoplasm"/>
    <property type="evidence" value="ECO:0007669"/>
    <property type="project" value="TreeGrafter"/>
</dbReference>
<dbReference type="SUPFAM" id="SSF50156">
    <property type="entry name" value="PDZ domain-like"/>
    <property type="match status" value="2"/>
</dbReference>
<dbReference type="GO" id="GO:0120192">
    <property type="term" value="P:tight junction assembly"/>
    <property type="evidence" value="ECO:0007669"/>
    <property type="project" value="TreeGrafter"/>
</dbReference>
<accession>A0A8C5S7D5</accession>
<dbReference type="CDD" id="cd06669">
    <property type="entry name" value="PDZ5_MUPP1-like"/>
    <property type="match status" value="1"/>
</dbReference>
<dbReference type="GeneTree" id="ENSGT00940000155136"/>
<dbReference type="SMART" id="SM00228">
    <property type="entry name" value="PDZ"/>
    <property type="match status" value="2"/>
</dbReference>
<evidence type="ECO:0000259" key="5">
    <source>
        <dbReference type="PROSITE" id="PS50106"/>
    </source>
</evidence>
<dbReference type="InterPro" id="IPR001478">
    <property type="entry name" value="PDZ"/>
</dbReference>
<dbReference type="Proteomes" id="UP000694406">
    <property type="component" value="Unplaced"/>
</dbReference>
<proteinExistence type="predicted"/>
<evidence type="ECO:0000256" key="2">
    <source>
        <dbReference type="ARBA" id="ARBA00022553"/>
    </source>
</evidence>
<dbReference type="PANTHER" id="PTHR19964:SF11">
    <property type="entry name" value="INAD-LIKE PROTEIN"/>
    <property type="match status" value="1"/>
</dbReference>
<keyword evidence="4" id="KW-0472">Membrane</keyword>
<evidence type="ECO:0000256" key="1">
    <source>
        <dbReference type="ARBA" id="ARBA00004370"/>
    </source>
</evidence>
<sequence length="363" mass="40770">KGCWLDWQLLPIHTLRLGVELDTFEGHHYISSIATDGPIAKLGLLQLEDELLEVNGVQLYGKSRREAVSFLKEVPPPFTLICCRRLFDDDTESFVDEPTFENSEEQQEDKEQEDEDVELALWSSEVQDIVLVKDAKIGLGFSILDYQDPLDPTKTAFVISSLVPCGVAERGGALFPSDRLVSVNDMYLHNIGLEEAVEVLKSVPPGEVHLGICKPLVVSDIKCMFYNLHFPRLNRSSVSQESINNIESSILLAAPKPILGELVDEPNLDLRRQFQLMQSKTDIDQESWEMHEILNPNLLIEPLLALYNHLLHILHLVLMSTSKPSPPSSPARRCKGGKLSHPRKDGLAIFEGLKKKIRPSLII</sequence>
<organism evidence="6 7">
    <name type="scientific">Laticauda laticaudata</name>
    <name type="common">Blue-ringed sea krait</name>
    <name type="synonym">Blue-lipped sea krait</name>
    <dbReference type="NCBI Taxonomy" id="8630"/>
    <lineage>
        <taxon>Eukaryota</taxon>
        <taxon>Metazoa</taxon>
        <taxon>Chordata</taxon>
        <taxon>Craniata</taxon>
        <taxon>Vertebrata</taxon>
        <taxon>Euteleostomi</taxon>
        <taxon>Lepidosauria</taxon>
        <taxon>Squamata</taxon>
        <taxon>Bifurcata</taxon>
        <taxon>Unidentata</taxon>
        <taxon>Episquamata</taxon>
        <taxon>Toxicofera</taxon>
        <taxon>Serpentes</taxon>
        <taxon>Colubroidea</taxon>
        <taxon>Elapidae</taxon>
        <taxon>Laticaudinae</taxon>
        <taxon>Laticauda</taxon>
    </lineage>
</organism>
<evidence type="ECO:0000256" key="4">
    <source>
        <dbReference type="ARBA" id="ARBA00023136"/>
    </source>
</evidence>
<dbReference type="AlphaFoldDB" id="A0A8C5S7D5"/>
<evidence type="ECO:0000256" key="3">
    <source>
        <dbReference type="ARBA" id="ARBA00022737"/>
    </source>
</evidence>
<keyword evidence="2" id="KW-0597">Phosphoprotein</keyword>
<evidence type="ECO:0000313" key="7">
    <source>
        <dbReference type="Proteomes" id="UP000694406"/>
    </source>
</evidence>
<dbReference type="GO" id="GO:0005886">
    <property type="term" value="C:plasma membrane"/>
    <property type="evidence" value="ECO:0007669"/>
    <property type="project" value="TreeGrafter"/>
</dbReference>
<dbReference type="InterPro" id="IPR051342">
    <property type="entry name" value="PDZ_scaffold"/>
</dbReference>
<dbReference type="Gene3D" id="2.30.42.10">
    <property type="match status" value="2"/>
</dbReference>
<comment type="subcellular location">
    <subcellularLocation>
        <location evidence="1">Membrane</location>
    </subcellularLocation>
</comment>
<dbReference type="PANTHER" id="PTHR19964">
    <property type="entry name" value="MULTIPLE PDZ DOMAIN PROTEIN"/>
    <property type="match status" value="1"/>
</dbReference>
<dbReference type="InterPro" id="IPR036034">
    <property type="entry name" value="PDZ_sf"/>
</dbReference>